<proteinExistence type="predicted"/>
<protein>
    <submittedName>
        <fullName evidence="2">Uncharacterized protein</fullName>
    </submittedName>
</protein>
<comment type="caution">
    <text evidence="2">The sequence shown here is derived from an EMBL/GenBank/DDBJ whole genome shotgun (WGS) entry which is preliminary data.</text>
</comment>
<feature type="non-terminal residue" evidence="2">
    <location>
        <position position="1"/>
    </location>
</feature>
<name>A0ABN8QNV4_9CNID</name>
<feature type="region of interest" description="Disordered" evidence="1">
    <location>
        <begin position="1"/>
        <end position="34"/>
    </location>
</feature>
<dbReference type="EMBL" id="CALNXI010001394">
    <property type="protein sequence ID" value="CAH3167592.1"/>
    <property type="molecule type" value="Genomic_DNA"/>
</dbReference>
<keyword evidence="3" id="KW-1185">Reference proteome</keyword>
<sequence length="684" mass="77467">KATLSEHLITSRKRSPTSLNAQGKISGPERSGRRRCQETMEVAQVLHGATPNNMLPAFEGIMSVLNNNCSVPDLVELFKKCPKLSQGVIPKVLKEKIRNFEKSDSNFIRSVNVLYKGGIASKQKYISIKSSLSMGINENGKLMARVNQINIGDLYDVKEVLCQGLSEEYQVNGKFRNLQQLLLKMAQFYLSINKYRKDKLDWFGEGEGAFKVAIGGDGAPFGKDDQAVAWLVSFLNCRTRVCSPAENFLLFGANCSEDCEPVHRYTTLLREEMTAIEGNSYSVEVEGNQVSVSFHFELLPNDMKYLAFLGGELTISATYFSPFADISKSEINDVQGSFGLTPDNKWKPWKYNDRIKVADAVTSFIAQKKSRQEFPPLVGKFIDRAKAEPLHLKNNAWQQWNLSVLKYALSRSDVSTCKSIVDIPPESCFGRYYNCLRFHVKATRLAKKVRKWFADGREKNKDLDYRFTGKESRLFCHNFMSIVKNLRMDSDQRSHTFQLHVFAHIAINLRDAVSLFSRVSISNEQVLSLQQFCSNYYRTTSLFLTSTPTTWTIGHIVPSHTKAIHERLGLGLGINSMEGREAKHVTLAKFTQNTQFSNRWAQVFKHEYVSLFWLRENGCDETVHKKTSALYVPKRCSTSQFCHCGEPKQVTEMKCSFCSDPLRALVCQCVAEGKTSAAKDLLSH</sequence>
<dbReference type="Proteomes" id="UP001159427">
    <property type="component" value="Unassembled WGS sequence"/>
</dbReference>
<accession>A0ABN8QNV4</accession>
<organism evidence="2 3">
    <name type="scientific">Porites evermanni</name>
    <dbReference type="NCBI Taxonomy" id="104178"/>
    <lineage>
        <taxon>Eukaryota</taxon>
        <taxon>Metazoa</taxon>
        <taxon>Cnidaria</taxon>
        <taxon>Anthozoa</taxon>
        <taxon>Hexacorallia</taxon>
        <taxon>Scleractinia</taxon>
        <taxon>Fungiina</taxon>
        <taxon>Poritidae</taxon>
        <taxon>Porites</taxon>
    </lineage>
</organism>
<evidence type="ECO:0000256" key="1">
    <source>
        <dbReference type="SAM" id="MobiDB-lite"/>
    </source>
</evidence>
<evidence type="ECO:0000313" key="3">
    <source>
        <dbReference type="Proteomes" id="UP001159427"/>
    </source>
</evidence>
<gene>
    <name evidence="2" type="ORF">PEVE_00006110</name>
</gene>
<reference evidence="2 3" key="1">
    <citation type="submission" date="2022-05" db="EMBL/GenBank/DDBJ databases">
        <authorList>
            <consortium name="Genoscope - CEA"/>
            <person name="William W."/>
        </authorList>
    </citation>
    <scope>NUCLEOTIDE SEQUENCE [LARGE SCALE GENOMIC DNA]</scope>
</reference>
<evidence type="ECO:0000313" key="2">
    <source>
        <dbReference type="EMBL" id="CAH3167592.1"/>
    </source>
</evidence>